<gene>
    <name evidence="1" type="ORF">ABB37_09791</name>
</gene>
<organism evidence="1 2">
    <name type="scientific">Leptomonas pyrrhocoris</name>
    <name type="common">Firebug parasite</name>
    <dbReference type="NCBI Taxonomy" id="157538"/>
    <lineage>
        <taxon>Eukaryota</taxon>
        <taxon>Discoba</taxon>
        <taxon>Euglenozoa</taxon>
        <taxon>Kinetoplastea</taxon>
        <taxon>Metakinetoplastina</taxon>
        <taxon>Trypanosomatida</taxon>
        <taxon>Trypanosomatidae</taxon>
        <taxon>Leishmaniinae</taxon>
        <taxon>Leptomonas</taxon>
    </lineage>
</organism>
<accession>A0A0N0DQT3</accession>
<dbReference type="OrthoDB" id="264734at2759"/>
<dbReference type="EMBL" id="LGTL01000035">
    <property type="protein sequence ID" value="KPA73464.1"/>
    <property type="molecule type" value="Genomic_DNA"/>
</dbReference>
<evidence type="ECO:0000313" key="1">
    <source>
        <dbReference type="EMBL" id="KPA73464.1"/>
    </source>
</evidence>
<dbReference type="RefSeq" id="XP_015651903.1">
    <property type="nucleotide sequence ID" value="XM_015809421.1"/>
</dbReference>
<dbReference type="VEuPathDB" id="TriTrypDB:LpyrH10_35_0060"/>
<dbReference type="GeneID" id="26910074"/>
<dbReference type="AlphaFoldDB" id="A0A0N0DQT3"/>
<protein>
    <submittedName>
        <fullName evidence="1">Uncharacterized protein</fullName>
    </submittedName>
</protein>
<dbReference type="OMA" id="HAESGVF"/>
<sequence>MSAYTVNSTVVHAALVSEVAQRDGALSRYRALREEYAMARLVRVRQQRLMASHMETLSQLQRCVASLLDLQSTTDDKAHAEANVPDTLVEAVRVLVAAERGEGVRESLKSTLARYTACRTTLSASFTAPGTCQDTQPLERSRKEQVAAEGRPALGDALPSAFELRPLLYWSDASLSYQRRLLDARRLLASEVARARCQAALLTADNTTNGFAGAAAAQKQQASALEEARAELKSAKDFQRCVKRRLYEVHQQIARETLPANDGSQGRLAPEAAAAMRSQITKELRNGRVTLLRILCQEIGSSWL</sequence>
<reference evidence="1 2" key="1">
    <citation type="submission" date="2015-07" db="EMBL/GenBank/DDBJ databases">
        <title>High-quality genome of monoxenous trypanosomatid Leptomonas pyrrhocoris.</title>
        <authorList>
            <person name="Flegontov P."/>
            <person name="Butenko A."/>
            <person name="Firsov S."/>
            <person name="Vlcek C."/>
            <person name="Logacheva M.D."/>
            <person name="Field M."/>
            <person name="Filatov D."/>
            <person name="Flegontova O."/>
            <person name="Gerasimov E."/>
            <person name="Jackson A.P."/>
            <person name="Kelly S."/>
            <person name="Opperdoes F."/>
            <person name="O'Reilly A."/>
            <person name="Votypka J."/>
            <person name="Yurchenko V."/>
            <person name="Lukes J."/>
        </authorList>
    </citation>
    <scope>NUCLEOTIDE SEQUENCE [LARGE SCALE GENOMIC DNA]</scope>
    <source>
        <strain evidence="1">H10</strain>
    </source>
</reference>
<dbReference type="Proteomes" id="UP000037923">
    <property type="component" value="Unassembled WGS sequence"/>
</dbReference>
<evidence type="ECO:0000313" key="2">
    <source>
        <dbReference type="Proteomes" id="UP000037923"/>
    </source>
</evidence>
<comment type="caution">
    <text evidence="1">The sequence shown here is derived from an EMBL/GenBank/DDBJ whole genome shotgun (WGS) entry which is preliminary data.</text>
</comment>
<keyword evidence="2" id="KW-1185">Reference proteome</keyword>
<name>A0A0N0DQT3_LEPPY</name>
<proteinExistence type="predicted"/>